<dbReference type="SUPFAM" id="SSF49299">
    <property type="entry name" value="PKD domain"/>
    <property type="match status" value="1"/>
</dbReference>
<evidence type="ECO:0000313" key="3">
    <source>
        <dbReference type="EMBL" id="MDT0554344.1"/>
    </source>
</evidence>
<keyword evidence="1" id="KW-0732">Signal</keyword>
<feature type="chain" id="PRO_5047494333" description="HYR-like domain-containing protein" evidence="1">
    <location>
        <begin position="23"/>
        <end position="643"/>
    </location>
</feature>
<reference evidence="3 4" key="1">
    <citation type="submission" date="2023-09" db="EMBL/GenBank/DDBJ databases">
        <authorList>
            <person name="Rey-Velasco X."/>
        </authorList>
    </citation>
    <scope>NUCLEOTIDE SEQUENCE [LARGE SCALE GENOMIC DNA]</scope>
    <source>
        <strain evidence="3 4">P050</strain>
    </source>
</reference>
<protein>
    <recommendedName>
        <fullName evidence="2">HYR-like domain-containing protein</fullName>
    </recommendedName>
</protein>
<feature type="domain" description="HYR-like" evidence="2">
    <location>
        <begin position="470"/>
        <end position="541"/>
    </location>
</feature>
<name>A0ABU2Y829_9FLAO</name>
<dbReference type="InterPro" id="IPR057078">
    <property type="entry name" value="HYR-4C"/>
</dbReference>
<evidence type="ECO:0000256" key="1">
    <source>
        <dbReference type="SAM" id="SignalP"/>
    </source>
</evidence>
<evidence type="ECO:0000313" key="4">
    <source>
        <dbReference type="Proteomes" id="UP001252186"/>
    </source>
</evidence>
<dbReference type="Gene3D" id="2.60.40.10">
    <property type="entry name" value="Immunoglobulins"/>
    <property type="match status" value="1"/>
</dbReference>
<evidence type="ECO:0000259" key="2">
    <source>
        <dbReference type="Pfam" id="PF23237"/>
    </source>
</evidence>
<accession>A0ABU2Y829</accession>
<dbReference type="Proteomes" id="UP001252186">
    <property type="component" value="Unassembled WGS sequence"/>
</dbReference>
<feature type="non-terminal residue" evidence="3">
    <location>
        <position position="643"/>
    </location>
</feature>
<sequence>MKKIILFKLVLAFTLLSTNVFSQIDLRSECGGDFGCTSNNYTITDIYLIDAEEYLSDGITPNPNYGLELSQAYQTCTIGVTRRVSIGMDYTSNNNKNNYAARFFADFTVDGLPYQGAPDAFVNPYIGTLTPGAGSFNLLNTGYSFDWTCGQVLELSNMLVAWSTNDPGDLSDPPGGAGYDCSTYNKAQCQFGSGSAIIHAPLAVEYQYSVCTIGNIATVNFTDLTTGGELPYQYSWDLDGGSIVPGSVLTDPNPVATFDISQGPYSPTLQVTDVNNVVSTYSLQLTFPSELVLSYSSINASCLGTGGSANFVASGGIAPYTFTVDTNTTGGIRNNLSPTEIEFNPAGTGTITVTVTDATGCSSQQSVLISNETDNAPIITGAINDTNVNGCDISVAPIAQTTVAGLEALVGNLLISDDNTPKTDLIVNSSDSNSSTCPIIITRTYTIEDVCGNVSLPFVHTIYIDTPDFTPAPNGSSTVECIAEAQIAPDLPDVNDACGNPITPTLKSSPNDIICEGEMIWVYTYTDCANNTHDWTYTYTIDVLTAPVVPANASSTVECIGLAIQPTAPVVTDVCGNGIIPVITENTDPVCEGDKIYTFTYTDCAGNVSVYTYTYTIDLLAFTLPANGFMTVTGIGDVVTPTP</sequence>
<proteinExistence type="predicted"/>
<gene>
    <name evidence="3" type="ORF">RM519_13890</name>
</gene>
<dbReference type="Pfam" id="PF23237">
    <property type="entry name" value="HYR_4C"/>
    <property type="match status" value="2"/>
</dbReference>
<dbReference type="EMBL" id="JAVRHV010000015">
    <property type="protein sequence ID" value="MDT0554344.1"/>
    <property type="molecule type" value="Genomic_DNA"/>
</dbReference>
<dbReference type="InterPro" id="IPR035986">
    <property type="entry name" value="PKD_dom_sf"/>
</dbReference>
<feature type="domain" description="HYR-like" evidence="2">
    <location>
        <begin position="548"/>
        <end position="617"/>
    </location>
</feature>
<dbReference type="InterPro" id="IPR013783">
    <property type="entry name" value="Ig-like_fold"/>
</dbReference>
<keyword evidence="4" id="KW-1185">Reference proteome</keyword>
<organism evidence="3 4">
    <name type="scientific">Urechidicola vernalis</name>
    <dbReference type="NCBI Taxonomy" id="3075600"/>
    <lineage>
        <taxon>Bacteria</taxon>
        <taxon>Pseudomonadati</taxon>
        <taxon>Bacteroidota</taxon>
        <taxon>Flavobacteriia</taxon>
        <taxon>Flavobacteriales</taxon>
        <taxon>Flavobacteriaceae</taxon>
        <taxon>Urechidicola</taxon>
    </lineage>
</organism>
<comment type="caution">
    <text evidence="3">The sequence shown here is derived from an EMBL/GenBank/DDBJ whole genome shotgun (WGS) entry which is preliminary data.</text>
</comment>
<feature type="signal peptide" evidence="1">
    <location>
        <begin position="1"/>
        <end position="22"/>
    </location>
</feature>